<comment type="subcellular location">
    <subcellularLocation>
        <location evidence="2">Cell inner membrane</location>
        <topology evidence="2">Multi-pass membrane protein</topology>
    </subcellularLocation>
</comment>
<feature type="domain" description="PAS" evidence="10">
    <location>
        <begin position="7"/>
        <end position="60"/>
    </location>
</feature>
<dbReference type="InterPro" id="IPR005467">
    <property type="entry name" value="His_kinase_dom"/>
</dbReference>
<evidence type="ECO:0000256" key="8">
    <source>
        <dbReference type="SAM" id="Coils"/>
    </source>
</evidence>
<dbReference type="SMART" id="SM00091">
    <property type="entry name" value="PAS"/>
    <property type="match status" value="1"/>
</dbReference>
<dbReference type="SMART" id="SM00388">
    <property type="entry name" value="HisKA"/>
    <property type="match status" value="1"/>
</dbReference>
<dbReference type="NCBIfam" id="TIGR00229">
    <property type="entry name" value="sensory_box"/>
    <property type="match status" value="1"/>
</dbReference>
<proteinExistence type="predicted"/>
<dbReference type="EC" id="2.7.13.3" evidence="3"/>
<dbReference type="PROSITE" id="PS50109">
    <property type="entry name" value="HIS_KIN"/>
    <property type="match status" value="1"/>
</dbReference>
<protein>
    <recommendedName>
        <fullName evidence="3">histidine kinase</fullName>
        <ecNumber evidence="3">2.7.13.3</ecNumber>
    </recommendedName>
</protein>
<dbReference type="InterPro" id="IPR035965">
    <property type="entry name" value="PAS-like_dom_sf"/>
</dbReference>
<keyword evidence="7" id="KW-0472">Membrane</keyword>
<dbReference type="InterPro" id="IPR000014">
    <property type="entry name" value="PAS"/>
</dbReference>
<dbReference type="Pfam" id="PF02518">
    <property type="entry name" value="HATPase_c"/>
    <property type="match status" value="1"/>
</dbReference>
<dbReference type="InterPro" id="IPR050351">
    <property type="entry name" value="BphY/WalK/GraS-like"/>
</dbReference>
<keyword evidence="4" id="KW-0597">Phosphoprotein</keyword>
<reference evidence="12 13" key="1">
    <citation type="submission" date="2018-01" db="EMBL/GenBank/DDBJ databases">
        <title>Whole genome analyses suggest that Burkholderia sensu lato contains two further novel genera in the rhizoxinica-symbiotica group Mycetohabitans gen. nov., and Trinickia gen. nov.: implications for the evolution of diazotrophy and nodulation in the Burkholderiaceae.</title>
        <authorList>
            <person name="Estrada-de los Santos P."/>
            <person name="Palmer M."/>
            <person name="Chavez-Ramirez B."/>
            <person name="Beukes C."/>
            <person name="Steenkamp E.T."/>
            <person name="Hirsch A.M."/>
            <person name="Manyaka P."/>
            <person name="Maluk M."/>
            <person name="Lafos M."/>
            <person name="Crook M."/>
            <person name="Gross E."/>
            <person name="Simon M.F."/>
            <person name="Bueno dos Reis Junior F."/>
            <person name="Poole P.S."/>
            <person name="Venter S.N."/>
            <person name="James E.K."/>
        </authorList>
    </citation>
    <scope>NUCLEOTIDE SEQUENCE [LARGE SCALE GENOMIC DNA]</scope>
    <source>
        <strain evidence="12 13">GIMN1.004</strain>
    </source>
</reference>
<organism evidence="12 13">
    <name type="scientific">Trinickia dabaoshanensis</name>
    <dbReference type="NCBI Taxonomy" id="564714"/>
    <lineage>
        <taxon>Bacteria</taxon>
        <taxon>Pseudomonadati</taxon>
        <taxon>Pseudomonadota</taxon>
        <taxon>Betaproteobacteria</taxon>
        <taxon>Burkholderiales</taxon>
        <taxon>Burkholderiaceae</taxon>
        <taxon>Trinickia</taxon>
    </lineage>
</organism>
<feature type="domain" description="Histidine kinase" evidence="9">
    <location>
        <begin position="160"/>
        <end position="371"/>
    </location>
</feature>
<dbReference type="SMART" id="SM00387">
    <property type="entry name" value="HATPase_c"/>
    <property type="match status" value="1"/>
</dbReference>
<dbReference type="PROSITE" id="PS50113">
    <property type="entry name" value="PAC"/>
    <property type="match status" value="1"/>
</dbReference>
<dbReference type="InterPro" id="IPR000700">
    <property type="entry name" value="PAS-assoc_C"/>
</dbReference>
<dbReference type="InterPro" id="IPR036097">
    <property type="entry name" value="HisK_dim/P_sf"/>
</dbReference>
<dbReference type="Gene3D" id="3.30.450.20">
    <property type="entry name" value="PAS domain"/>
    <property type="match status" value="1"/>
</dbReference>
<dbReference type="CDD" id="cd00130">
    <property type="entry name" value="PAS"/>
    <property type="match status" value="1"/>
</dbReference>
<evidence type="ECO:0000256" key="3">
    <source>
        <dbReference type="ARBA" id="ARBA00012438"/>
    </source>
</evidence>
<dbReference type="InterPro" id="IPR003661">
    <property type="entry name" value="HisK_dim/P_dom"/>
</dbReference>
<evidence type="ECO:0000259" key="9">
    <source>
        <dbReference type="PROSITE" id="PS50109"/>
    </source>
</evidence>
<dbReference type="GO" id="GO:0007234">
    <property type="term" value="P:osmosensory signaling via phosphorelay pathway"/>
    <property type="evidence" value="ECO:0007669"/>
    <property type="project" value="TreeGrafter"/>
</dbReference>
<keyword evidence="5" id="KW-0808">Transferase</keyword>
<dbReference type="OrthoDB" id="9808408at2"/>
<dbReference type="GO" id="GO:0000155">
    <property type="term" value="F:phosphorelay sensor kinase activity"/>
    <property type="evidence" value="ECO:0007669"/>
    <property type="project" value="InterPro"/>
</dbReference>
<evidence type="ECO:0000256" key="6">
    <source>
        <dbReference type="ARBA" id="ARBA00022777"/>
    </source>
</evidence>
<dbReference type="GO" id="GO:0030295">
    <property type="term" value="F:protein kinase activator activity"/>
    <property type="evidence" value="ECO:0007669"/>
    <property type="project" value="TreeGrafter"/>
</dbReference>
<dbReference type="Gene3D" id="1.10.287.130">
    <property type="match status" value="1"/>
</dbReference>
<evidence type="ECO:0000313" key="13">
    <source>
        <dbReference type="Proteomes" id="UP000235616"/>
    </source>
</evidence>
<dbReference type="FunFam" id="3.30.565.10:FF:000006">
    <property type="entry name" value="Sensor histidine kinase WalK"/>
    <property type="match status" value="1"/>
</dbReference>
<dbReference type="InterPro" id="IPR001610">
    <property type="entry name" value="PAC"/>
</dbReference>
<dbReference type="EMBL" id="PNYA01000010">
    <property type="protein sequence ID" value="PMS19809.1"/>
    <property type="molecule type" value="Genomic_DNA"/>
</dbReference>
<evidence type="ECO:0000259" key="11">
    <source>
        <dbReference type="PROSITE" id="PS50113"/>
    </source>
</evidence>
<dbReference type="SMART" id="SM00086">
    <property type="entry name" value="PAC"/>
    <property type="match status" value="1"/>
</dbReference>
<evidence type="ECO:0000256" key="4">
    <source>
        <dbReference type="ARBA" id="ARBA00022553"/>
    </source>
</evidence>
<dbReference type="SUPFAM" id="SSF47384">
    <property type="entry name" value="Homodimeric domain of signal transducing histidine kinase"/>
    <property type="match status" value="1"/>
</dbReference>
<dbReference type="RefSeq" id="WP_102645882.1">
    <property type="nucleotide sequence ID" value="NZ_PNYA01000010.1"/>
</dbReference>
<name>A0A2N7VRQ8_9BURK</name>
<evidence type="ECO:0000256" key="1">
    <source>
        <dbReference type="ARBA" id="ARBA00000085"/>
    </source>
</evidence>
<gene>
    <name evidence="12" type="ORF">C0Z18_13395</name>
</gene>
<feature type="coiled-coil region" evidence="8">
    <location>
        <begin position="126"/>
        <end position="153"/>
    </location>
</feature>
<dbReference type="SUPFAM" id="SSF55785">
    <property type="entry name" value="PYP-like sensor domain (PAS domain)"/>
    <property type="match status" value="1"/>
</dbReference>
<keyword evidence="8" id="KW-0175">Coiled coil</keyword>
<dbReference type="GO" id="GO:0006355">
    <property type="term" value="P:regulation of DNA-templated transcription"/>
    <property type="evidence" value="ECO:0007669"/>
    <property type="project" value="InterPro"/>
</dbReference>
<evidence type="ECO:0000256" key="5">
    <source>
        <dbReference type="ARBA" id="ARBA00022679"/>
    </source>
</evidence>
<dbReference type="InterPro" id="IPR004358">
    <property type="entry name" value="Sig_transdc_His_kin-like_C"/>
</dbReference>
<dbReference type="SUPFAM" id="SSF55874">
    <property type="entry name" value="ATPase domain of HSP90 chaperone/DNA topoisomerase II/histidine kinase"/>
    <property type="match status" value="1"/>
</dbReference>
<dbReference type="GO" id="GO:0000156">
    <property type="term" value="F:phosphorelay response regulator activity"/>
    <property type="evidence" value="ECO:0007669"/>
    <property type="project" value="TreeGrafter"/>
</dbReference>
<comment type="catalytic activity">
    <reaction evidence="1">
        <text>ATP + protein L-histidine = ADP + protein N-phospho-L-histidine.</text>
        <dbReference type="EC" id="2.7.13.3"/>
    </reaction>
</comment>
<evidence type="ECO:0000259" key="10">
    <source>
        <dbReference type="PROSITE" id="PS50112"/>
    </source>
</evidence>
<dbReference type="PANTHER" id="PTHR42878:SF15">
    <property type="entry name" value="BACTERIOPHYTOCHROME"/>
    <property type="match status" value="1"/>
</dbReference>
<dbReference type="AlphaFoldDB" id="A0A2N7VRQ8"/>
<keyword evidence="13" id="KW-1185">Reference proteome</keyword>
<dbReference type="InterPro" id="IPR013767">
    <property type="entry name" value="PAS_fold"/>
</dbReference>
<dbReference type="PANTHER" id="PTHR42878">
    <property type="entry name" value="TWO-COMPONENT HISTIDINE KINASE"/>
    <property type="match status" value="1"/>
</dbReference>
<keyword evidence="6 12" id="KW-0418">Kinase</keyword>
<evidence type="ECO:0000256" key="7">
    <source>
        <dbReference type="ARBA" id="ARBA00023136"/>
    </source>
</evidence>
<dbReference type="InterPro" id="IPR036890">
    <property type="entry name" value="HATPase_C_sf"/>
</dbReference>
<dbReference type="PRINTS" id="PR00344">
    <property type="entry name" value="BCTRLSENSOR"/>
</dbReference>
<evidence type="ECO:0000256" key="2">
    <source>
        <dbReference type="ARBA" id="ARBA00004429"/>
    </source>
</evidence>
<comment type="caution">
    <text evidence="12">The sequence shown here is derived from an EMBL/GenBank/DDBJ whole genome shotgun (WGS) entry which is preliminary data.</text>
</comment>
<dbReference type="Proteomes" id="UP000235616">
    <property type="component" value="Unassembled WGS sequence"/>
</dbReference>
<dbReference type="Pfam" id="PF00512">
    <property type="entry name" value="HisKA"/>
    <property type="match status" value="1"/>
</dbReference>
<feature type="domain" description="PAC" evidence="11">
    <location>
        <begin position="84"/>
        <end position="135"/>
    </location>
</feature>
<dbReference type="GO" id="GO:0005886">
    <property type="term" value="C:plasma membrane"/>
    <property type="evidence" value="ECO:0007669"/>
    <property type="project" value="UniProtKB-SubCell"/>
</dbReference>
<dbReference type="Gene3D" id="3.30.565.10">
    <property type="entry name" value="Histidine kinase-like ATPase, C-terminal domain"/>
    <property type="match status" value="1"/>
</dbReference>
<sequence>MQNHILEGQTLDWLLSSAADALIIVDRDGRIALANPPAERLFGYSNQEMIGQALEILMPERFRAAHVHERVDYFSQLRARPMGVGMELRGQRKDGTEIPIEVSLSPLETDRGLKLVMATIHDVTLRKKAEQALRDSEARLRALMQEISAANEELTNFAYVVSHDLKAPLRGIGSLADWLSQDYADKFDEEGKEHMRLLIGRVHRMSALIDGILEYSRAGRIKETSTRVDLNVLLREVIDLLAPPPHIEIEVAGHLPALFADKTRIQQVFQNLLSNSIKYMDKPAGRIRVECAEQDDALRFSVSDNGPGIEKRHFERIFQLFQTLTPRDQFESTGVGLALVKKIVEMYGGQAWLESEVGSGSTFHFTLPRQMLAPSTENNA</sequence>
<accession>A0A2N7VRQ8</accession>
<dbReference type="InterPro" id="IPR003594">
    <property type="entry name" value="HATPase_dom"/>
</dbReference>
<dbReference type="PROSITE" id="PS50112">
    <property type="entry name" value="PAS"/>
    <property type="match status" value="1"/>
</dbReference>
<dbReference type="Pfam" id="PF00989">
    <property type="entry name" value="PAS"/>
    <property type="match status" value="1"/>
</dbReference>
<dbReference type="CDD" id="cd00082">
    <property type="entry name" value="HisKA"/>
    <property type="match status" value="1"/>
</dbReference>
<evidence type="ECO:0000313" key="12">
    <source>
        <dbReference type="EMBL" id="PMS19809.1"/>
    </source>
</evidence>